<dbReference type="SMR" id="Q72ET5"/>
<evidence type="ECO:0000256" key="3">
    <source>
        <dbReference type="ARBA" id="ARBA00022763"/>
    </source>
</evidence>
<dbReference type="Pfam" id="PF08676">
    <property type="entry name" value="MutL_C"/>
    <property type="match status" value="1"/>
</dbReference>
<dbReference type="STRING" id="882.DVU_0483"/>
<dbReference type="PaxDb" id="882-DVU_0483"/>
<dbReference type="SUPFAM" id="SSF55874">
    <property type="entry name" value="ATPase domain of HSP90 chaperone/DNA topoisomerase II/histidine kinase"/>
    <property type="match status" value="1"/>
</dbReference>
<evidence type="ECO:0000259" key="8">
    <source>
        <dbReference type="SMART" id="SM01340"/>
    </source>
</evidence>
<dbReference type="HAMAP" id="MF_00149">
    <property type="entry name" value="DNA_mis_repair"/>
    <property type="match status" value="1"/>
</dbReference>
<dbReference type="InterPro" id="IPR014762">
    <property type="entry name" value="DNA_mismatch_repair_CS"/>
</dbReference>
<protein>
    <recommendedName>
        <fullName evidence="2 5">DNA mismatch repair protein MutL</fullName>
    </recommendedName>
</protein>
<dbReference type="AlphaFoldDB" id="Q72ET5"/>
<gene>
    <name evidence="5" type="primary">mutL</name>
    <name evidence="9" type="ordered locus">DVU_0483</name>
</gene>
<dbReference type="PANTHER" id="PTHR10073">
    <property type="entry name" value="DNA MISMATCH REPAIR PROTEIN MLH, PMS, MUTL"/>
    <property type="match status" value="1"/>
</dbReference>
<evidence type="ECO:0000256" key="4">
    <source>
        <dbReference type="ARBA" id="ARBA00023204"/>
    </source>
</evidence>
<dbReference type="GO" id="GO:0016887">
    <property type="term" value="F:ATP hydrolysis activity"/>
    <property type="evidence" value="ECO:0007669"/>
    <property type="project" value="InterPro"/>
</dbReference>
<dbReference type="Pfam" id="PF01119">
    <property type="entry name" value="DNA_mis_repair"/>
    <property type="match status" value="1"/>
</dbReference>
<dbReference type="Gene3D" id="3.30.565.10">
    <property type="entry name" value="Histidine kinase-like ATPase, C-terminal domain"/>
    <property type="match status" value="1"/>
</dbReference>
<dbReference type="NCBIfam" id="TIGR00585">
    <property type="entry name" value="mutl"/>
    <property type="match status" value="1"/>
</dbReference>
<dbReference type="OrthoDB" id="9763467at2"/>
<dbReference type="Proteomes" id="UP000002194">
    <property type="component" value="Chromosome"/>
</dbReference>
<accession>Q72ET5</accession>
<dbReference type="GO" id="GO:0032300">
    <property type="term" value="C:mismatch repair complex"/>
    <property type="evidence" value="ECO:0007669"/>
    <property type="project" value="InterPro"/>
</dbReference>
<dbReference type="InterPro" id="IPR014721">
    <property type="entry name" value="Ribsml_uS5_D2-typ_fold_subgr"/>
</dbReference>
<dbReference type="InterPro" id="IPR037198">
    <property type="entry name" value="MutL_C_sf"/>
</dbReference>
<dbReference type="Gene3D" id="3.30.1370.100">
    <property type="entry name" value="MutL, C-terminal domain, regulatory subdomain"/>
    <property type="match status" value="1"/>
</dbReference>
<dbReference type="CDD" id="cd00782">
    <property type="entry name" value="MutL_Trans"/>
    <property type="match status" value="1"/>
</dbReference>
<organism evidence="9 10">
    <name type="scientific">Nitratidesulfovibrio vulgaris (strain ATCC 29579 / DSM 644 / CCUG 34227 / NCIMB 8303 / VKM B-1760 / Hildenborough)</name>
    <name type="common">Desulfovibrio vulgaris</name>
    <dbReference type="NCBI Taxonomy" id="882"/>
    <lineage>
        <taxon>Bacteria</taxon>
        <taxon>Pseudomonadati</taxon>
        <taxon>Thermodesulfobacteriota</taxon>
        <taxon>Desulfovibrionia</taxon>
        <taxon>Desulfovibrionales</taxon>
        <taxon>Desulfovibrionaceae</taxon>
        <taxon>Nitratidesulfovibrio</taxon>
    </lineage>
</organism>
<dbReference type="InterPro" id="IPR020568">
    <property type="entry name" value="Ribosomal_Su5_D2-typ_SF"/>
</dbReference>
<dbReference type="HOGENOM" id="CLU_004131_4_2_7"/>
<feature type="region of interest" description="Disordered" evidence="6">
    <location>
        <begin position="408"/>
        <end position="454"/>
    </location>
</feature>
<dbReference type="Gene3D" id="3.30.230.10">
    <property type="match status" value="1"/>
</dbReference>
<dbReference type="InterPro" id="IPR036890">
    <property type="entry name" value="HATPase_C_sf"/>
</dbReference>
<dbReference type="PANTHER" id="PTHR10073:SF12">
    <property type="entry name" value="DNA MISMATCH REPAIR PROTEIN MLH1"/>
    <property type="match status" value="1"/>
</dbReference>
<dbReference type="CDD" id="cd16926">
    <property type="entry name" value="HATPase_MutL-MLH-PMS-like"/>
    <property type="match status" value="1"/>
</dbReference>
<dbReference type="GO" id="GO:0006298">
    <property type="term" value="P:mismatch repair"/>
    <property type="evidence" value="ECO:0007669"/>
    <property type="project" value="UniProtKB-UniRule"/>
</dbReference>
<feature type="compositionally biased region" description="Basic and acidic residues" evidence="6">
    <location>
        <begin position="428"/>
        <end position="441"/>
    </location>
</feature>
<evidence type="ECO:0000256" key="5">
    <source>
        <dbReference type="HAMAP-Rule" id="MF_00149"/>
    </source>
</evidence>
<dbReference type="SUPFAM" id="SSF54211">
    <property type="entry name" value="Ribosomal protein S5 domain 2-like"/>
    <property type="match status" value="1"/>
</dbReference>
<evidence type="ECO:0000313" key="9">
    <source>
        <dbReference type="EMBL" id="AAS94966.1"/>
    </source>
</evidence>
<comment type="similarity">
    <text evidence="1 5">Belongs to the DNA mismatch repair MutL/HexB family.</text>
</comment>
<dbReference type="GO" id="GO:0005524">
    <property type="term" value="F:ATP binding"/>
    <property type="evidence" value="ECO:0007669"/>
    <property type="project" value="InterPro"/>
</dbReference>
<dbReference type="GO" id="GO:0140664">
    <property type="term" value="F:ATP-dependent DNA damage sensor activity"/>
    <property type="evidence" value="ECO:0007669"/>
    <property type="project" value="InterPro"/>
</dbReference>
<dbReference type="SMART" id="SM00853">
    <property type="entry name" value="MutL_C"/>
    <property type="match status" value="1"/>
</dbReference>
<dbReference type="InterPro" id="IPR042121">
    <property type="entry name" value="MutL_C_regsub"/>
</dbReference>
<dbReference type="GO" id="GO:0030983">
    <property type="term" value="F:mismatched DNA binding"/>
    <property type="evidence" value="ECO:0007669"/>
    <property type="project" value="InterPro"/>
</dbReference>
<dbReference type="FunFam" id="3.30.565.10:FF:000003">
    <property type="entry name" value="DNA mismatch repair endonuclease MutL"/>
    <property type="match status" value="1"/>
</dbReference>
<feature type="domain" description="MutL C-terminal dimerisation" evidence="7">
    <location>
        <begin position="568"/>
        <end position="700"/>
    </location>
</feature>
<dbReference type="InterPro" id="IPR038973">
    <property type="entry name" value="MutL/Mlh/Pms-like"/>
</dbReference>
<dbReference type="EnsemblBacteria" id="AAS94966">
    <property type="protein sequence ID" value="AAS94966"/>
    <property type="gene ID" value="DVU_0483"/>
</dbReference>
<dbReference type="KEGG" id="dvu:DVU_0483"/>
<dbReference type="EMBL" id="AE017285">
    <property type="protein sequence ID" value="AAS94966.1"/>
    <property type="molecule type" value="Genomic_DNA"/>
</dbReference>
<dbReference type="InterPro" id="IPR002099">
    <property type="entry name" value="MutL/Mlh/PMS"/>
</dbReference>
<dbReference type="PROSITE" id="PS00058">
    <property type="entry name" value="DNA_MISMATCH_REPAIR_1"/>
    <property type="match status" value="1"/>
</dbReference>
<dbReference type="InterPro" id="IPR014790">
    <property type="entry name" value="MutL_C"/>
</dbReference>
<dbReference type="InterPro" id="IPR042120">
    <property type="entry name" value="MutL_C_dimsub"/>
</dbReference>
<evidence type="ECO:0000256" key="2">
    <source>
        <dbReference type="ARBA" id="ARBA00021975"/>
    </source>
</evidence>
<dbReference type="RefSeq" id="WP_010937790.1">
    <property type="nucleotide sequence ID" value="NC_002937.3"/>
</dbReference>
<dbReference type="eggNOG" id="COG0323">
    <property type="taxonomic scope" value="Bacteria"/>
</dbReference>
<name>Q72ET5_NITV2</name>
<dbReference type="Gene3D" id="3.30.1540.20">
    <property type="entry name" value="MutL, C-terminal domain, dimerisation subdomain"/>
    <property type="match status" value="1"/>
</dbReference>
<dbReference type="SMART" id="SM01340">
    <property type="entry name" value="DNA_mis_repair"/>
    <property type="match status" value="1"/>
</dbReference>
<dbReference type="SUPFAM" id="SSF118116">
    <property type="entry name" value="DNA mismatch repair protein MutL"/>
    <property type="match status" value="1"/>
</dbReference>
<sequence>MQPESTHQARRVIQVLPPELRNQIAAGEVVERPASVVKELVENSLDAGATAIEVVLEDGGQSYIMVRDDGYGIPADELELAVTRHATSKVTNLAELARIMSFGFRGEALPSIASVSRFAMTSAHAKAEGGTVATRIEVEHGRVLASGPAALHRGTIVEVRELFANIPARLKFMKTQATETKRCQELFARIALARPDIAFTLSAGRRELLRFPAGQTLRQRLGTLWPPAVVETLYAFDRSTGTVRVHGLAADPRGAQPRPDRLLLYVNGRAVNDRLLLKAVREAYKGRLLAREYPQVVLFLDIDPEEVDVNVHPAKNEVRFRDEREVFVAVLRAVGDAVEASAQGIPDETEPGTDPFAAPLRPVPPAAPHARPLGFWGEADRASVLQPSGKRRPDETGHVETVLVETMGGEAASPSHTVPGTDAPSPRTPDDVPRADVHPRMDVPPMAASSGDGTRPVRALHMAEHAAYDTGVSGFKAGTPDSMAPRNGHASWGDATDRTLTGNAGAANDRTDDNGTAYRNAPFTDCPPGMIAPSGTAEARQTSPADTAPPQTYDEGLEGGVRVGDHLYLGQIADTYLVLRHGNDQLVLVDQHAAHERVLHARLRRGGMAGGGQLLALPIELPLHPAELERLRLLDDDLRALGFECSTSGQTLSVRAMPPVLDRAGATSFLREALAGRRENLDDLWAMMACKAAIKAGQRLTPDEAAGLLAQWLATPEHDFCPHGRPAVLRFNPGELERMFKRRT</sequence>
<evidence type="ECO:0000256" key="1">
    <source>
        <dbReference type="ARBA" id="ARBA00006082"/>
    </source>
</evidence>
<comment type="function">
    <text evidence="5">This protein is involved in the repair of mismatches in DNA. It is required for dam-dependent methyl-directed DNA mismatch repair. May act as a 'molecular matchmaker', a protein that promotes the formation of a stable complex between two or more DNA-binding proteins in an ATP-dependent manner without itself being part of a final effector complex.</text>
</comment>
<keyword evidence="4 5" id="KW-0234">DNA repair</keyword>
<keyword evidence="10" id="KW-1185">Reference proteome</keyword>
<dbReference type="PhylomeDB" id="Q72ET5"/>
<dbReference type="Pfam" id="PF13589">
    <property type="entry name" value="HATPase_c_3"/>
    <property type="match status" value="1"/>
</dbReference>
<feature type="domain" description="DNA mismatch repair protein S5" evidence="8">
    <location>
        <begin position="221"/>
        <end position="339"/>
    </location>
</feature>
<dbReference type="InterPro" id="IPR013507">
    <property type="entry name" value="DNA_mismatch_S5_2-like"/>
</dbReference>
<proteinExistence type="inferred from homology"/>
<evidence type="ECO:0000313" key="10">
    <source>
        <dbReference type="Proteomes" id="UP000002194"/>
    </source>
</evidence>
<dbReference type="PATRIC" id="fig|882.5.peg.457"/>
<evidence type="ECO:0000259" key="7">
    <source>
        <dbReference type="SMART" id="SM00853"/>
    </source>
</evidence>
<reference evidence="9 10" key="1">
    <citation type="journal article" date="2004" name="Nat. Biotechnol.">
        <title>The genome sequence of the anaerobic, sulfate-reducing bacterium Desulfovibrio vulgaris Hildenborough.</title>
        <authorList>
            <person name="Heidelberg J.F."/>
            <person name="Seshadri R."/>
            <person name="Haveman S.A."/>
            <person name="Hemme C.L."/>
            <person name="Paulsen I.T."/>
            <person name="Kolonay J.F."/>
            <person name="Eisen J.A."/>
            <person name="Ward N."/>
            <person name="Methe B."/>
            <person name="Brinkac L.M."/>
            <person name="Daugherty S.C."/>
            <person name="Deboy R.T."/>
            <person name="Dodson R.J."/>
            <person name="Durkin A.S."/>
            <person name="Madupu R."/>
            <person name="Nelson W.C."/>
            <person name="Sullivan S.A."/>
            <person name="Fouts D."/>
            <person name="Haft D.H."/>
            <person name="Selengut J."/>
            <person name="Peterson J.D."/>
            <person name="Davidsen T.M."/>
            <person name="Zafar N."/>
            <person name="Zhou L."/>
            <person name="Radune D."/>
            <person name="Dimitrov G."/>
            <person name="Hance M."/>
            <person name="Tran K."/>
            <person name="Khouri H."/>
            <person name="Gill J."/>
            <person name="Utterback T.R."/>
            <person name="Feldblyum T.V."/>
            <person name="Wall J.D."/>
            <person name="Voordouw G."/>
            <person name="Fraser C.M."/>
        </authorList>
    </citation>
    <scope>NUCLEOTIDE SEQUENCE [LARGE SCALE GENOMIC DNA]</scope>
    <source>
        <strain evidence="10">ATCC 29579 / DSM 644 / NCIMB 8303 / VKM B-1760 / Hildenborough</strain>
    </source>
</reference>
<feature type="region of interest" description="Disordered" evidence="6">
    <location>
        <begin position="478"/>
        <end position="558"/>
    </location>
</feature>
<keyword evidence="3 5" id="KW-0227">DNA damage</keyword>
<dbReference type="InterPro" id="IPR020667">
    <property type="entry name" value="DNA_mismatch_repair_MutL"/>
</dbReference>
<evidence type="ECO:0000256" key="6">
    <source>
        <dbReference type="SAM" id="MobiDB-lite"/>
    </source>
</evidence>